<comment type="caution">
    <text evidence="1">The sequence shown here is derived from an EMBL/GenBank/DDBJ whole genome shotgun (WGS) entry which is preliminary data.</text>
</comment>
<reference evidence="1 2" key="1">
    <citation type="submission" date="2013-08" db="EMBL/GenBank/DDBJ databases">
        <title>Genome sequencing of Cellulomonas bogoriensis 69B4.</title>
        <authorList>
            <person name="Chen F."/>
            <person name="Li Y."/>
            <person name="Wang G."/>
        </authorList>
    </citation>
    <scope>NUCLEOTIDE SEQUENCE [LARGE SCALE GENOMIC DNA]</scope>
    <source>
        <strain evidence="1 2">69B4</strain>
    </source>
</reference>
<dbReference type="Pfam" id="PF02575">
    <property type="entry name" value="YbaB_DNA_bd"/>
    <property type="match status" value="1"/>
</dbReference>
<evidence type="ECO:0008006" key="3">
    <source>
        <dbReference type="Google" id="ProtNLM"/>
    </source>
</evidence>
<dbReference type="InterPro" id="IPR036894">
    <property type="entry name" value="YbaB-like_sf"/>
</dbReference>
<dbReference type="GO" id="GO:0003677">
    <property type="term" value="F:DNA binding"/>
    <property type="evidence" value="ECO:0007669"/>
    <property type="project" value="InterPro"/>
</dbReference>
<dbReference type="AlphaFoldDB" id="A0A0A0BXR2"/>
<dbReference type="SUPFAM" id="SSF82607">
    <property type="entry name" value="YbaB-like"/>
    <property type="match status" value="1"/>
</dbReference>
<dbReference type="InterPro" id="IPR004401">
    <property type="entry name" value="YbaB/EbfC"/>
</dbReference>
<keyword evidence="2" id="KW-1185">Reference proteome</keyword>
<protein>
    <recommendedName>
        <fullName evidence="3">YbaB/EbfC DNA-binding family protein</fullName>
    </recommendedName>
</protein>
<evidence type="ECO:0000313" key="2">
    <source>
        <dbReference type="Proteomes" id="UP000054314"/>
    </source>
</evidence>
<dbReference type="EMBL" id="AXCZ01000094">
    <property type="protein sequence ID" value="KGM12497.1"/>
    <property type="molecule type" value="Genomic_DNA"/>
</dbReference>
<proteinExistence type="predicted"/>
<gene>
    <name evidence="1" type="ORF">N869_14640</name>
</gene>
<accession>A0A0A0BXR2</accession>
<evidence type="ECO:0000313" key="1">
    <source>
        <dbReference type="EMBL" id="KGM12497.1"/>
    </source>
</evidence>
<dbReference type="Proteomes" id="UP000054314">
    <property type="component" value="Unassembled WGS sequence"/>
</dbReference>
<organism evidence="1 2">
    <name type="scientific">Cellulomonas bogoriensis 69B4 = DSM 16987</name>
    <dbReference type="NCBI Taxonomy" id="1386082"/>
    <lineage>
        <taxon>Bacteria</taxon>
        <taxon>Bacillati</taxon>
        <taxon>Actinomycetota</taxon>
        <taxon>Actinomycetes</taxon>
        <taxon>Micrococcales</taxon>
        <taxon>Cellulomonadaceae</taxon>
        <taxon>Cellulomonas</taxon>
    </lineage>
</organism>
<dbReference type="Gene3D" id="3.30.1310.10">
    <property type="entry name" value="Nucleoid-associated protein YbaB-like domain"/>
    <property type="match status" value="1"/>
</dbReference>
<sequence>MTSYDDPDDVLARIQQDVATAQRRAEQARQAQEAIAAVRGTGRSPRGEVTVEVDAAGALRDLQLTDGALQYRARDLEAMILEAVRVAQHDAAARAIAVAEDAWGEGDPAVEHLRAELQERQAAR</sequence>
<name>A0A0A0BXR2_9CELL</name>